<evidence type="ECO:0000313" key="3">
    <source>
        <dbReference type="Proteomes" id="UP000636453"/>
    </source>
</evidence>
<comment type="caution">
    <text evidence="2">The sequence shown here is derived from an EMBL/GenBank/DDBJ whole genome shotgun (WGS) entry which is preliminary data.</text>
</comment>
<dbReference type="AlphaFoldDB" id="A0A919D8E3"/>
<evidence type="ECO:0000256" key="1">
    <source>
        <dbReference type="SAM" id="MobiDB-lite"/>
    </source>
</evidence>
<reference evidence="2" key="1">
    <citation type="journal article" date="2014" name="Int. J. Syst. Evol. Microbiol.">
        <title>Complete genome sequence of Corynebacterium casei LMG S-19264T (=DSM 44701T), isolated from a smear-ripened cheese.</title>
        <authorList>
            <consortium name="US DOE Joint Genome Institute (JGI-PGF)"/>
            <person name="Walter F."/>
            <person name="Albersmeier A."/>
            <person name="Kalinowski J."/>
            <person name="Ruckert C."/>
        </authorList>
    </citation>
    <scope>NUCLEOTIDE SEQUENCE</scope>
    <source>
        <strain evidence="2">KCTC 32020</strain>
    </source>
</reference>
<name>A0A919D8E3_9GAMM</name>
<proteinExistence type="predicted"/>
<organism evidence="2 3">
    <name type="scientific">Vulcaniibacterium thermophilum</name>
    <dbReference type="NCBI Taxonomy" id="1169913"/>
    <lineage>
        <taxon>Bacteria</taxon>
        <taxon>Pseudomonadati</taxon>
        <taxon>Pseudomonadota</taxon>
        <taxon>Gammaproteobacteria</taxon>
        <taxon>Lysobacterales</taxon>
        <taxon>Lysobacteraceae</taxon>
        <taxon>Vulcaniibacterium</taxon>
    </lineage>
</organism>
<dbReference type="Proteomes" id="UP000636453">
    <property type="component" value="Unassembled WGS sequence"/>
</dbReference>
<feature type="region of interest" description="Disordered" evidence="1">
    <location>
        <begin position="29"/>
        <end position="70"/>
    </location>
</feature>
<gene>
    <name evidence="2" type="ORF">GCM10007167_05580</name>
</gene>
<sequence length="70" mass="7860">MARLRRAPPTRSRKPERAVSIPALLASRLPTPDSRLPIPDFRFPTSDSRLPTPDSRFPIPDSRFPIPAPC</sequence>
<reference evidence="2" key="2">
    <citation type="submission" date="2020-09" db="EMBL/GenBank/DDBJ databases">
        <authorList>
            <person name="Sun Q."/>
            <person name="Kim S."/>
        </authorList>
    </citation>
    <scope>NUCLEOTIDE SEQUENCE</scope>
    <source>
        <strain evidence="2">KCTC 32020</strain>
    </source>
</reference>
<accession>A0A919D8E3</accession>
<keyword evidence="3" id="KW-1185">Reference proteome</keyword>
<dbReference type="EMBL" id="BNCF01000002">
    <property type="protein sequence ID" value="GHE27162.1"/>
    <property type="molecule type" value="Genomic_DNA"/>
</dbReference>
<evidence type="ECO:0000313" key="2">
    <source>
        <dbReference type="EMBL" id="GHE27162.1"/>
    </source>
</evidence>
<protein>
    <submittedName>
        <fullName evidence="2">Uncharacterized protein</fullName>
    </submittedName>
</protein>